<dbReference type="InterPro" id="IPR026444">
    <property type="entry name" value="Secre_tail"/>
</dbReference>
<dbReference type="PANTHER" id="PTHR46580:SF4">
    <property type="entry name" value="ATP_GTP-BINDING PROTEIN"/>
    <property type="match status" value="1"/>
</dbReference>
<evidence type="ECO:0000313" key="5">
    <source>
        <dbReference type="Proteomes" id="UP000256779"/>
    </source>
</evidence>
<dbReference type="InterPro" id="IPR028994">
    <property type="entry name" value="Integrin_alpha_N"/>
</dbReference>
<dbReference type="OrthoDB" id="964296at2"/>
<evidence type="ECO:0000256" key="2">
    <source>
        <dbReference type="SAM" id="SignalP"/>
    </source>
</evidence>
<dbReference type="InterPro" id="IPR013517">
    <property type="entry name" value="FG-GAP"/>
</dbReference>
<dbReference type="EMBL" id="QREG01000018">
    <property type="protein sequence ID" value="RED95269.1"/>
    <property type="molecule type" value="Genomic_DNA"/>
</dbReference>
<proteinExistence type="predicted"/>
<protein>
    <submittedName>
        <fullName evidence="4">Putative secreted protein (Por secretion system target)</fullName>
    </submittedName>
</protein>
<feature type="domain" description="Secretion system C-terminal sorting" evidence="3">
    <location>
        <begin position="525"/>
        <end position="588"/>
    </location>
</feature>
<feature type="chain" id="PRO_5017540829" evidence="2">
    <location>
        <begin position="21"/>
        <end position="595"/>
    </location>
</feature>
<dbReference type="InterPro" id="IPR013783">
    <property type="entry name" value="Ig-like_fold"/>
</dbReference>
<keyword evidence="5" id="KW-1185">Reference proteome</keyword>
<dbReference type="Pfam" id="PF18962">
    <property type="entry name" value="Por_Secre_tail"/>
    <property type="match status" value="1"/>
</dbReference>
<reference evidence="4 5" key="1">
    <citation type="submission" date="2018-07" db="EMBL/GenBank/DDBJ databases">
        <title>Genomic Encyclopedia of Type Strains, Phase IV (KMG-IV): sequencing the most valuable type-strain genomes for metagenomic binning, comparative biology and taxonomic classification.</title>
        <authorList>
            <person name="Goeker M."/>
        </authorList>
    </citation>
    <scope>NUCLEOTIDE SEQUENCE [LARGE SCALE GENOMIC DNA]</scope>
    <source>
        <strain evidence="4 5">DSM 4134</strain>
    </source>
</reference>
<keyword evidence="1 2" id="KW-0732">Signal</keyword>
<accession>A0A3D9KYZ4</accession>
<evidence type="ECO:0000313" key="4">
    <source>
        <dbReference type="EMBL" id="RED95269.1"/>
    </source>
</evidence>
<gene>
    <name evidence="4" type="ORF">C7460_11846</name>
</gene>
<sequence length="595" mass="64339">MTHKLFILACLLVASLGLLAQETIIDLDFDVQKSDISIADFDGDGNRDILIIGENPNGRFAQLFSNKGELTFEKVESIYEATWVPSVAFGDVNADGIFDVIQSGFADSVIVNLYTSNGAEGRTLDAAYSSLIHIAPGLGIADLNNDGYTDIFVFGNHNISDLRPKIYYGNAAGGFDETSPFDELKFIDSKPQAVDYDSDGDLDLWVMAGYEENSDARFGMMYVNEEGTFTATDLGIIKKGPGSSDWGDFDGDGDLDLLIGGWGYVNSGEDTDMLYRIYENQEGTFTEKTTFQPFGAFSPGTSSRFADWDNDGDLDVIVTGWNPDANGQRVGFFINDGGSFTLADYSSTVPGVSESALEMGDLDNDGDLDLVVNGFSGNEWNGEGSAFGKNISVVIVNTVAQQNEAPQAPADLQASADGKDVTFSWSPASDDLSKSLTYNLFLVDSNSRFYYTPLADTVSGSLLIQQKGNVELNTSWQVKDLPYGEYQWGVQAIDHSFQGSLFTSGILNHQEGGAVLGAKASDVTIYPNPTSGTIHIRNLSGVRSMSIMTICGRRVKNIPALSGETQTQINLDPGVYIVQLFHQNGTQSSLRAIVK</sequence>
<name>A0A3D9KYZ4_MARFU</name>
<dbReference type="Gene3D" id="2.60.40.10">
    <property type="entry name" value="Immunoglobulins"/>
    <property type="match status" value="1"/>
</dbReference>
<comment type="caution">
    <text evidence="4">The sequence shown here is derived from an EMBL/GenBank/DDBJ whole genome shotgun (WGS) entry which is preliminary data.</text>
</comment>
<evidence type="ECO:0000256" key="1">
    <source>
        <dbReference type="ARBA" id="ARBA00022729"/>
    </source>
</evidence>
<dbReference type="Pfam" id="PF13517">
    <property type="entry name" value="FG-GAP_3"/>
    <property type="match status" value="3"/>
</dbReference>
<organism evidence="4 5">
    <name type="scientific">Marinoscillum furvescens DSM 4134</name>
    <dbReference type="NCBI Taxonomy" id="1122208"/>
    <lineage>
        <taxon>Bacteria</taxon>
        <taxon>Pseudomonadati</taxon>
        <taxon>Bacteroidota</taxon>
        <taxon>Cytophagia</taxon>
        <taxon>Cytophagales</taxon>
        <taxon>Reichenbachiellaceae</taxon>
        <taxon>Marinoscillum</taxon>
    </lineage>
</organism>
<evidence type="ECO:0000259" key="3">
    <source>
        <dbReference type="Pfam" id="PF18962"/>
    </source>
</evidence>
<dbReference type="CDD" id="cd00063">
    <property type="entry name" value="FN3"/>
    <property type="match status" value="1"/>
</dbReference>
<dbReference type="NCBIfam" id="TIGR04183">
    <property type="entry name" value="Por_Secre_tail"/>
    <property type="match status" value="1"/>
</dbReference>
<dbReference type="SUPFAM" id="SSF69318">
    <property type="entry name" value="Integrin alpha N-terminal domain"/>
    <property type="match status" value="1"/>
</dbReference>
<dbReference type="RefSeq" id="WP_115869355.1">
    <property type="nucleotide sequence ID" value="NZ_QREG01000018.1"/>
</dbReference>
<feature type="signal peptide" evidence="2">
    <location>
        <begin position="1"/>
        <end position="20"/>
    </location>
</feature>
<dbReference type="InterPro" id="IPR003961">
    <property type="entry name" value="FN3_dom"/>
</dbReference>
<dbReference type="AlphaFoldDB" id="A0A3D9KYZ4"/>
<dbReference type="Gene3D" id="2.130.10.130">
    <property type="entry name" value="Integrin alpha, N-terminal"/>
    <property type="match status" value="2"/>
</dbReference>
<dbReference type="Proteomes" id="UP000256779">
    <property type="component" value="Unassembled WGS sequence"/>
</dbReference>
<dbReference type="PANTHER" id="PTHR46580">
    <property type="entry name" value="SENSOR KINASE-RELATED"/>
    <property type="match status" value="1"/>
</dbReference>